<dbReference type="Proteomes" id="UP000053477">
    <property type="component" value="Unassembled WGS sequence"/>
</dbReference>
<evidence type="ECO:0000256" key="5">
    <source>
        <dbReference type="ARBA" id="ARBA00022777"/>
    </source>
</evidence>
<dbReference type="AlphaFoldDB" id="A0A0H2RXF4"/>
<keyword evidence="4" id="KW-0547">Nucleotide-binding</keyword>
<feature type="compositionally biased region" description="Polar residues" evidence="8">
    <location>
        <begin position="489"/>
        <end position="499"/>
    </location>
</feature>
<evidence type="ECO:0000256" key="8">
    <source>
        <dbReference type="SAM" id="MobiDB-lite"/>
    </source>
</evidence>
<feature type="region of interest" description="Disordered" evidence="8">
    <location>
        <begin position="187"/>
        <end position="236"/>
    </location>
</feature>
<evidence type="ECO:0000256" key="2">
    <source>
        <dbReference type="ARBA" id="ARBA00017632"/>
    </source>
</evidence>
<evidence type="ECO:0000256" key="4">
    <source>
        <dbReference type="ARBA" id="ARBA00022741"/>
    </source>
</evidence>
<feature type="compositionally biased region" description="Basic and acidic residues" evidence="8">
    <location>
        <begin position="466"/>
        <end position="479"/>
    </location>
</feature>
<dbReference type="EMBL" id="KQ085912">
    <property type="protein sequence ID" value="KLO16795.1"/>
    <property type="molecule type" value="Genomic_DNA"/>
</dbReference>
<evidence type="ECO:0000256" key="7">
    <source>
        <dbReference type="PROSITE-ProRule" id="PRU00706"/>
    </source>
</evidence>
<feature type="region of interest" description="Disordered" evidence="8">
    <location>
        <begin position="1"/>
        <end position="24"/>
    </location>
</feature>
<evidence type="ECO:0000259" key="9">
    <source>
        <dbReference type="SMART" id="SM00562"/>
    </source>
</evidence>
<keyword evidence="6" id="KW-0067">ATP-binding</keyword>
<feature type="compositionally biased region" description="Low complexity" evidence="8">
    <location>
        <begin position="424"/>
        <end position="443"/>
    </location>
</feature>
<reference evidence="10 11" key="1">
    <citation type="submission" date="2015-04" db="EMBL/GenBank/DDBJ databases">
        <title>Complete genome sequence of Schizopora paradoxa KUC8140, a cosmopolitan wood degrader in East Asia.</title>
        <authorList>
            <consortium name="DOE Joint Genome Institute"/>
            <person name="Min B."/>
            <person name="Park H."/>
            <person name="Jang Y."/>
            <person name="Kim J.-J."/>
            <person name="Kim K.H."/>
            <person name="Pangilinan J."/>
            <person name="Lipzen A."/>
            <person name="Riley R."/>
            <person name="Grigoriev I.V."/>
            <person name="Spatafora J.W."/>
            <person name="Choi I.-G."/>
        </authorList>
    </citation>
    <scope>NUCLEOTIDE SEQUENCE [LARGE SCALE GENOMIC DNA]</scope>
    <source>
        <strain evidence="10 11">KUC8140</strain>
    </source>
</reference>
<gene>
    <name evidence="10" type="ORF">SCHPADRAFT_822684</name>
</gene>
<evidence type="ECO:0000313" key="11">
    <source>
        <dbReference type="Proteomes" id="UP000053477"/>
    </source>
</evidence>
<dbReference type="PANTHER" id="PTHR46161">
    <property type="entry name" value="NUCLEOSIDE DIPHOSPHATE KINASE"/>
    <property type="match status" value="1"/>
</dbReference>
<evidence type="ECO:0000256" key="3">
    <source>
        <dbReference type="ARBA" id="ARBA00022679"/>
    </source>
</evidence>
<evidence type="ECO:0000256" key="1">
    <source>
        <dbReference type="ARBA" id="ARBA00008142"/>
    </source>
</evidence>
<dbReference type="SUPFAM" id="SSF54919">
    <property type="entry name" value="Nucleoside diphosphate kinase, NDK"/>
    <property type="match status" value="1"/>
</dbReference>
<dbReference type="OrthoDB" id="2162449at2759"/>
<evidence type="ECO:0000256" key="6">
    <source>
        <dbReference type="ARBA" id="ARBA00022840"/>
    </source>
</evidence>
<feature type="domain" description="Nucleoside diphosphate kinase-like" evidence="9">
    <location>
        <begin position="28"/>
        <end position="161"/>
    </location>
</feature>
<dbReference type="STRING" id="27342.A0A0H2RXF4"/>
<dbReference type="SMART" id="SM00562">
    <property type="entry name" value="NDK"/>
    <property type="match status" value="1"/>
</dbReference>
<sequence>MSDSSPNTPRSSNASFETEGADASSRRLTRTVALIKQHALEHRMDIERRVEEAGFEISKERQMEFTAESDQEYLHELFGDDTPALFEGPVWIYVLARRRAVSVFRTLMGPADPIVAREQAPNSLRAIYGTSIQMNAVGAARDEATAEEMITALFESSPPFEPTVGLDDELAVGGYDDDGDRVQAFLSPTSSQTRSSTNSDNVKARTNSGIVPLGSNPHFKARPLPKSTRAPSSQPRMTRAAALRSGSLVIAPTPFKDRHKELKKVVPTREELKQVFLDVPGHKRSLSIAVASTAPPTVAPRMTRAASLRIGGGATNGAAVKRPAPRPSVAIEAKAKVIFEGVPGHKRRESFSVASVRAPTVAPRLNKSAELRAKKDAPPTSYMFRTPSTPKANGTTTPSLSRATSQNNLSNGSPSRPRSSMAGPNPTLNTAPTLTRASSSLALSPPPRPPSIEPRQNRSAMLRAAKKFDAEGKPVVEKKKPSHPPVSMKNITNSRALTA</sequence>
<organism evidence="10 11">
    <name type="scientific">Schizopora paradoxa</name>
    <dbReference type="NCBI Taxonomy" id="27342"/>
    <lineage>
        <taxon>Eukaryota</taxon>
        <taxon>Fungi</taxon>
        <taxon>Dikarya</taxon>
        <taxon>Basidiomycota</taxon>
        <taxon>Agaricomycotina</taxon>
        <taxon>Agaricomycetes</taxon>
        <taxon>Hymenochaetales</taxon>
        <taxon>Schizoporaceae</taxon>
        <taxon>Schizopora</taxon>
    </lineage>
</organism>
<dbReference type="PANTHER" id="PTHR46161:SF3">
    <property type="entry name" value="NUCLEOSIDE DIPHOSPHATE KINASE DDB_G0292928-RELATED"/>
    <property type="match status" value="1"/>
</dbReference>
<keyword evidence="5" id="KW-0418">Kinase</keyword>
<feature type="compositionally biased region" description="Polar residues" evidence="8">
    <location>
        <begin position="386"/>
        <end position="418"/>
    </location>
</feature>
<evidence type="ECO:0000313" key="10">
    <source>
        <dbReference type="EMBL" id="KLO16795.1"/>
    </source>
</evidence>
<dbReference type="InterPro" id="IPR036850">
    <property type="entry name" value="NDK-like_dom_sf"/>
</dbReference>
<protein>
    <recommendedName>
        <fullName evidence="2">Nucleoside diphosphate kinase</fullName>
    </recommendedName>
</protein>
<comment type="similarity">
    <text evidence="1 7">Belongs to the NDK family.</text>
</comment>
<dbReference type="Pfam" id="PF00334">
    <property type="entry name" value="NDK"/>
    <property type="match status" value="1"/>
</dbReference>
<dbReference type="InterPro" id="IPR034907">
    <property type="entry name" value="NDK-like_dom"/>
</dbReference>
<dbReference type="Gene3D" id="3.30.70.141">
    <property type="entry name" value="Nucleoside diphosphate kinase-like domain"/>
    <property type="match status" value="1"/>
</dbReference>
<accession>A0A0H2RXF4</accession>
<proteinExistence type="inferred from homology"/>
<feature type="compositionally biased region" description="Basic and acidic residues" evidence="8">
    <location>
        <begin position="367"/>
        <end position="377"/>
    </location>
</feature>
<comment type="caution">
    <text evidence="7">Lacks conserved residue(s) required for the propagation of feature annotation.</text>
</comment>
<dbReference type="GO" id="GO:0005524">
    <property type="term" value="F:ATP binding"/>
    <property type="evidence" value="ECO:0007669"/>
    <property type="project" value="UniProtKB-KW"/>
</dbReference>
<dbReference type="InParanoid" id="A0A0H2RXF4"/>
<keyword evidence="3" id="KW-0808">Transferase</keyword>
<feature type="compositionally biased region" description="Polar residues" evidence="8">
    <location>
        <begin position="187"/>
        <end position="209"/>
    </location>
</feature>
<feature type="compositionally biased region" description="Polar residues" evidence="8">
    <location>
        <begin position="1"/>
        <end position="16"/>
    </location>
</feature>
<keyword evidence="11" id="KW-1185">Reference proteome</keyword>
<name>A0A0H2RXF4_9AGAM</name>
<feature type="region of interest" description="Disordered" evidence="8">
    <location>
        <begin position="365"/>
        <end position="499"/>
    </location>
</feature>
<dbReference type="GO" id="GO:0016301">
    <property type="term" value="F:kinase activity"/>
    <property type="evidence" value="ECO:0007669"/>
    <property type="project" value="UniProtKB-KW"/>
</dbReference>
<dbReference type="PROSITE" id="PS51374">
    <property type="entry name" value="NDPK_LIKE"/>
    <property type="match status" value="1"/>
</dbReference>